<feature type="repeat" description="ANK" evidence="1">
    <location>
        <begin position="1118"/>
        <end position="1150"/>
    </location>
</feature>
<dbReference type="SUPFAM" id="SSF52540">
    <property type="entry name" value="P-loop containing nucleoside triphosphate hydrolases"/>
    <property type="match status" value="1"/>
</dbReference>
<feature type="region of interest" description="Disordered" evidence="2">
    <location>
        <begin position="78"/>
        <end position="117"/>
    </location>
</feature>
<dbReference type="PANTHER" id="PTHR24118">
    <property type="entry name" value="POTE ANKYRIN DOMAIN"/>
    <property type="match status" value="1"/>
</dbReference>
<feature type="repeat" description="ANK" evidence="1">
    <location>
        <begin position="1018"/>
        <end position="1050"/>
    </location>
</feature>
<feature type="compositionally biased region" description="Polar residues" evidence="2">
    <location>
        <begin position="78"/>
        <end position="87"/>
    </location>
</feature>
<evidence type="ECO:0000313" key="4">
    <source>
        <dbReference type="EnsemblMetazoa" id="AALFPA23_020204.P29781"/>
    </source>
</evidence>
<dbReference type="RefSeq" id="XP_062711318.1">
    <property type="nucleotide sequence ID" value="XM_062855334.1"/>
</dbReference>
<feature type="repeat" description="ANK" evidence="1">
    <location>
        <begin position="1367"/>
        <end position="1400"/>
    </location>
</feature>
<dbReference type="Pfam" id="PF13637">
    <property type="entry name" value="Ank_4"/>
    <property type="match status" value="1"/>
</dbReference>
<feature type="repeat" description="ANK" evidence="1">
    <location>
        <begin position="1330"/>
        <end position="1362"/>
    </location>
</feature>
<feature type="region of interest" description="Disordered" evidence="2">
    <location>
        <begin position="1741"/>
        <end position="1765"/>
    </location>
</feature>
<feature type="repeat" description="ANK" evidence="1">
    <location>
        <begin position="1537"/>
        <end position="1569"/>
    </location>
</feature>
<feature type="repeat" description="ANK" evidence="1">
    <location>
        <begin position="1188"/>
        <end position="1209"/>
    </location>
</feature>
<keyword evidence="5" id="KW-1185">Reference proteome</keyword>
<dbReference type="PANTHER" id="PTHR24118:SF99">
    <property type="entry name" value="POTE ANKYRIN DOMAIN FAMILY MEMBER 3C-RELATED"/>
    <property type="match status" value="1"/>
</dbReference>
<dbReference type="SUPFAM" id="SSF48403">
    <property type="entry name" value="Ankyrin repeat"/>
    <property type="match status" value="2"/>
</dbReference>
<feature type="repeat" description="ANK" evidence="1">
    <location>
        <begin position="1574"/>
        <end position="1607"/>
    </location>
</feature>
<feature type="compositionally biased region" description="Basic residues" evidence="2">
    <location>
        <begin position="1754"/>
        <end position="1765"/>
    </location>
</feature>
<evidence type="ECO:0000256" key="1">
    <source>
        <dbReference type="PROSITE-ProRule" id="PRU00023"/>
    </source>
</evidence>
<feature type="repeat" description="ANK" evidence="1">
    <location>
        <begin position="1401"/>
        <end position="1422"/>
    </location>
</feature>
<dbReference type="InterPro" id="IPR007111">
    <property type="entry name" value="NACHT_NTPase"/>
</dbReference>
<dbReference type="PROSITE" id="PS50088">
    <property type="entry name" value="ANK_REPEAT"/>
    <property type="match status" value="16"/>
</dbReference>
<sequence>MRYTKCHKKMESTVDSPIPTQFTWSGSRSSHGIDYERDLALTLFVAASSEERQFRLAVEMNVAGVTGPNLEYNYKMTSTHSQKQNPFKPTDCVDEQQPGPSTRNSSSSSPSHIHMDSTKESSLSQMFTWSGSRTSHGFAYEKDLAFTLFVAASLEERRFRLATEMKEAGKFDDAVLILDDREEIWFFQAKHSQSSNAKIEYEEFFPSSFEENSQFSLPMYIQSFLNVSKRSELRNYTKRFIIFTNKTIDENTRHELGEHMDIKSCASNDPLENKVFIRKTEKYVPKADQIQSLLIKVNELPVAIKDAIIELQRSGAVKSVLRKYTTPLRSILKIDSSVRFSETFTGNEDEINQRWLWHELQTHYITQDETTKRLSEVIFSKKVDKRLLQNKSGETSFPRFIEESDLRSFFECLVICTDQPDKLSSLRDNITESVVGKWVHERDRGLVSDKAKFHVVFEKEFENWHMVTNLEGNQKPFLSSYEGNMCVQMIKAEVRRLLQKVTAADFSSYVERTLASQNGQKEFTEDGFISKLEQPYDQNRYILVGKPGTGKTIFMKKITYSLQTDYNKHVYLICLNGLFKNYEEQNDIFTLMKSSHFTRSTQKFIQNSLENYPKQCFILLDGFDEIDTQHQGTAIKLIKETFCKNNIRVFISGRNHVKRTLEKKLQVEALNLVPLVEDEQLLFLRNYWDISSEISQNDSERFKKIAKRLLELLHDSIQSEYFNFTGLPLMVRMLAEVNKEKFEQYWRSTNDQMNEILDLENGFSKLRLYESFVNMSFNIFIRKTNNEEGYASVDLKIKNFFKDNLDKFYRAHQIIAIAQLNVPQLRETLSNNDSVTILENMLQILDDGEKSLLINASNKIQLEFTHLSYAEYFLSNFLYDHVLDWEAILFDVLHRYEVVRTFFFSMIEENWDNSKLQMNTIINICRKTPGIMYLSCSDGYELIFKELLKHQKAKQLFEYSWQSNKATLLHAAVQSRKENILKYVLCDHQFGDCTNHGASNNKTETYKSEIDMNTPDSRGALPIHYAVSVGNEAIVNMLAQHGADKSIHAEDIYGNTPLHNAADVGIVKLLIHKYSADYKIANNAGETLIHLATERGNMEVVQLLIDDYAADVNAQDNDGNTPLLLAAKCRNWEMVKMLIDKDSKYSADYKIANKAGETLIQLAIIKGEIEIVEMLKDHAADLNVRNCYGKTPLHYAAFYCKWEIVKMLIGKDSKYLPDYKIINGDVNTLFYIAAFLGKMEIIQMLRDDYAADVNAQDSDGNTPLLLAARRGKWELVKMLINKHSKNSADYKIANKAGQTHIHLAAEGGHTKIVKMLIDDYAADVNAQDNDGNTPLLLAAKNYVWEMVKMLIDKDSKYSADYKIANKAGQTLIHLAAEGGNMEIVQMLRDDYAADVNAQDNDGNTPLHYAAQYSTLEMVKMLIVACSMDYKIVNKFGKSLIHSAAGGGKLGTVKMLIDDYAVDINAQDFDGNTPLHYAAHFSTWVVVKMLIIAYSMDYKIVNKFGKSLIHSAVAGGKLETVKMLIDDYASDANKQDNDGNTPLLLAAKCRNWEMVKMLIDKDSKYSANYRIANKHGKTVIHLATMGGNMEIVNMLRDDYAADVNVQDNDGNTPLHYAAENSMWEMVNILIVKYRANFNATNKSGQTPFHIAALKGQWDVVKMLLADYALAVNTPNGSGRTLLHLATENNNLEAVKMLIHDHSADIDCLDSKGRTPFQVATERGHKEVVDELAKVQNAEFSRNFEKRKIPQTEGPRKKKTKKLKQRK</sequence>
<dbReference type="Pfam" id="PF05729">
    <property type="entry name" value="NACHT"/>
    <property type="match status" value="1"/>
</dbReference>
<dbReference type="Pfam" id="PF00023">
    <property type="entry name" value="Ank"/>
    <property type="match status" value="4"/>
</dbReference>
<dbReference type="InterPro" id="IPR036770">
    <property type="entry name" value="Ankyrin_rpt-contain_sf"/>
</dbReference>
<dbReference type="InterPro" id="IPR002110">
    <property type="entry name" value="Ankyrin_rpt"/>
</dbReference>
<feature type="domain" description="NACHT" evidence="3">
    <location>
        <begin position="541"/>
        <end position="687"/>
    </location>
</feature>
<reference evidence="4" key="2">
    <citation type="submission" date="2025-05" db="UniProtKB">
        <authorList>
            <consortium name="EnsemblMetazoa"/>
        </authorList>
    </citation>
    <scope>IDENTIFICATION</scope>
    <source>
        <strain evidence="4">Foshan</strain>
    </source>
</reference>
<feature type="repeat" description="ANK" evidence="1">
    <location>
        <begin position="1296"/>
        <end position="1329"/>
    </location>
</feature>
<protein>
    <recommendedName>
        <fullName evidence="3">NACHT domain-containing protein</fullName>
    </recommendedName>
</protein>
<keyword evidence="1" id="KW-0040">ANK repeat</keyword>
<dbReference type="Gene3D" id="3.40.50.300">
    <property type="entry name" value="P-loop containing nucleotide triphosphate hydrolases"/>
    <property type="match status" value="1"/>
</dbReference>
<dbReference type="Proteomes" id="UP000069940">
    <property type="component" value="Unassembled WGS sequence"/>
</dbReference>
<dbReference type="PROSITE" id="PS50297">
    <property type="entry name" value="ANK_REP_REGION"/>
    <property type="match status" value="14"/>
</dbReference>
<proteinExistence type="predicted"/>
<feature type="repeat" description="ANK" evidence="1">
    <location>
        <begin position="1469"/>
        <end position="1490"/>
    </location>
</feature>
<dbReference type="GeneID" id="134289472"/>
<reference evidence="5" key="1">
    <citation type="journal article" date="2015" name="Proc. Natl. Acad. Sci. U.S.A.">
        <title>Genome sequence of the Asian Tiger mosquito, Aedes albopictus, reveals insights into its biology, genetics, and evolution.</title>
        <authorList>
            <person name="Chen X.G."/>
            <person name="Jiang X."/>
            <person name="Gu J."/>
            <person name="Xu M."/>
            <person name="Wu Y."/>
            <person name="Deng Y."/>
            <person name="Zhang C."/>
            <person name="Bonizzoni M."/>
            <person name="Dermauw W."/>
            <person name="Vontas J."/>
            <person name="Armbruster P."/>
            <person name="Huang X."/>
            <person name="Yang Y."/>
            <person name="Zhang H."/>
            <person name="He W."/>
            <person name="Peng H."/>
            <person name="Liu Y."/>
            <person name="Wu K."/>
            <person name="Chen J."/>
            <person name="Lirakis M."/>
            <person name="Topalis P."/>
            <person name="Van Leeuwen T."/>
            <person name="Hall A.B."/>
            <person name="Jiang X."/>
            <person name="Thorpe C."/>
            <person name="Mueller R.L."/>
            <person name="Sun C."/>
            <person name="Waterhouse R.M."/>
            <person name="Yan G."/>
            <person name="Tu Z.J."/>
            <person name="Fang X."/>
            <person name="James A.A."/>
        </authorList>
    </citation>
    <scope>NUCLEOTIDE SEQUENCE [LARGE SCALE GENOMIC DNA]</scope>
    <source>
        <strain evidence="5">Foshan</strain>
    </source>
</reference>
<dbReference type="EnsemblMetazoa" id="AALFPA23_020204.R29781">
    <property type="protein sequence ID" value="AALFPA23_020204.P29781"/>
    <property type="gene ID" value="AALFPA23_020204"/>
</dbReference>
<feature type="repeat" description="ANK" evidence="1">
    <location>
        <begin position="1676"/>
        <end position="1709"/>
    </location>
</feature>
<evidence type="ECO:0000256" key="2">
    <source>
        <dbReference type="SAM" id="MobiDB-lite"/>
    </source>
</evidence>
<feature type="compositionally biased region" description="Low complexity" evidence="2">
    <location>
        <begin position="98"/>
        <end position="111"/>
    </location>
</feature>
<feature type="repeat" description="ANK" evidence="1">
    <location>
        <begin position="1608"/>
        <end position="1641"/>
    </location>
</feature>
<dbReference type="Pfam" id="PF12796">
    <property type="entry name" value="Ank_2"/>
    <property type="match status" value="5"/>
</dbReference>
<feature type="repeat" description="ANK" evidence="1">
    <location>
        <begin position="1259"/>
        <end position="1291"/>
    </location>
</feature>
<evidence type="ECO:0000313" key="5">
    <source>
        <dbReference type="Proteomes" id="UP000069940"/>
    </source>
</evidence>
<evidence type="ECO:0000259" key="3">
    <source>
        <dbReference type="Pfam" id="PF05729"/>
    </source>
</evidence>
<dbReference type="Gene3D" id="1.25.40.20">
    <property type="entry name" value="Ankyrin repeat-containing domain"/>
    <property type="match status" value="6"/>
</dbReference>
<dbReference type="InterPro" id="IPR027417">
    <property type="entry name" value="P-loop_NTPase"/>
</dbReference>
<feature type="repeat" description="ANK" evidence="1">
    <location>
        <begin position="1155"/>
        <end position="1187"/>
    </location>
</feature>
<dbReference type="SMART" id="SM00248">
    <property type="entry name" value="ANK"/>
    <property type="match status" value="22"/>
</dbReference>
<feature type="repeat" description="ANK" evidence="1">
    <location>
        <begin position="1642"/>
        <end position="1663"/>
    </location>
</feature>
<feature type="repeat" description="ANK" evidence="1">
    <location>
        <begin position="1084"/>
        <end position="1117"/>
    </location>
</feature>
<name>A0ABM1ZNK1_AEDAL</name>
<organism evidence="4 5">
    <name type="scientific">Aedes albopictus</name>
    <name type="common">Asian tiger mosquito</name>
    <name type="synonym">Stegomyia albopicta</name>
    <dbReference type="NCBI Taxonomy" id="7160"/>
    <lineage>
        <taxon>Eukaryota</taxon>
        <taxon>Metazoa</taxon>
        <taxon>Ecdysozoa</taxon>
        <taxon>Arthropoda</taxon>
        <taxon>Hexapoda</taxon>
        <taxon>Insecta</taxon>
        <taxon>Pterygota</taxon>
        <taxon>Neoptera</taxon>
        <taxon>Endopterygota</taxon>
        <taxon>Diptera</taxon>
        <taxon>Nematocera</taxon>
        <taxon>Culicoidea</taxon>
        <taxon>Culicidae</taxon>
        <taxon>Culicinae</taxon>
        <taxon>Aedini</taxon>
        <taxon>Aedes</taxon>
        <taxon>Stegomyia</taxon>
    </lineage>
</organism>
<accession>A0ABM1ZNK1</accession>